<dbReference type="AlphaFoldDB" id="A0A1X7TI72"/>
<protein>
    <submittedName>
        <fullName evidence="1">Uncharacterized protein</fullName>
    </submittedName>
</protein>
<reference evidence="1" key="1">
    <citation type="submission" date="2017-05" db="UniProtKB">
        <authorList>
            <consortium name="EnsemblMetazoa"/>
        </authorList>
    </citation>
    <scope>IDENTIFICATION</scope>
</reference>
<accession>A0A1X7TI72</accession>
<organism evidence="1">
    <name type="scientific">Amphimedon queenslandica</name>
    <name type="common">Sponge</name>
    <dbReference type="NCBI Taxonomy" id="400682"/>
    <lineage>
        <taxon>Eukaryota</taxon>
        <taxon>Metazoa</taxon>
        <taxon>Porifera</taxon>
        <taxon>Demospongiae</taxon>
        <taxon>Heteroscleromorpha</taxon>
        <taxon>Haplosclerida</taxon>
        <taxon>Niphatidae</taxon>
        <taxon>Amphimedon</taxon>
    </lineage>
</organism>
<proteinExistence type="predicted"/>
<sequence length="33" mass="3752">MVTCPLTKYFSVLPHKDRRACFHSDGLGSSLRE</sequence>
<name>A0A1X7TI72_AMPQE</name>
<dbReference type="InParanoid" id="A0A1X7TI72"/>
<evidence type="ECO:0000313" key="1">
    <source>
        <dbReference type="EnsemblMetazoa" id="Aqu2.1.14423_001"/>
    </source>
</evidence>
<dbReference type="EnsemblMetazoa" id="Aqu2.1.14423_001">
    <property type="protein sequence ID" value="Aqu2.1.14423_001"/>
    <property type="gene ID" value="Aqu2.1.14423"/>
</dbReference>